<dbReference type="EMBL" id="KV921286">
    <property type="protein sequence ID" value="ORE20942.1"/>
    <property type="molecule type" value="Genomic_DNA"/>
</dbReference>
<accession>A0A1X0S9H6</accession>
<organism evidence="1 2">
    <name type="scientific">Rhizopus microsporus</name>
    <dbReference type="NCBI Taxonomy" id="58291"/>
    <lineage>
        <taxon>Eukaryota</taxon>
        <taxon>Fungi</taxon>
        <taxon>Fungi incertae sedis</taxon>
        <taxon>Mucoromycota</taxon>
        <taxon>Mucoromycotina</taxon>
        <taxon>Mucoromycetes</taxon>
        <taxon>Mucorales</taxon>
        <taxon>Mucorineae</taxon>
        <taxon>Rhizopodaceae</taxon>
        <taxon>Rhizopus</taxon>
    </lineage>
</organism>
<sequence length="236" mass="26819">MSPFYICLVFSKNICLRLQRLEHSGRETCERLCDYQSEGRQVGQFDQCTSNGDILFDFTDKQNIECPDPASVILGSRRPNGRIGLVAGHENRHLGYTEVKSFSVARNHYKINVGLARLAIFGKNVVDNNRSQDVMAIQAVGMSMIFHIIQKTADKIYPMSKLEHIRFPSSIDEMAMMLGIMDKLMDIIVTLRTHRLEASLLQAVFSKEALKSPVLRAITTATASRKRKNYHQLNHF</sequence>
<name>A0A1X0S9H6_RHIZD</name>
<dbReference type="AlphaFoldDB" id="A0A1X0S9H6"/>
<dbReference type="OMA" id="CERLCDY"/>
<reference evidence="1 2" key="1">
    <citation type="journal article" date="2016" name="Proc. Natl. Acad. Sci. U.S.A.">
        <title>Lipid metabolic changes in an early divergent fungus govern the establishment of a mutualistic symbiosis with endobacteria.</title>
        <authorList>
            <person name="Lastovetsky O.A."/>
            <person name="Gaspar M.L."/>
            <person name="Mondo S.J."/>
            <person name="LaButti K.M."/>
            <person name="Sandor L."/>
            <person name="Grigoriev I.V."/>
            <person name="Henry S.A."/>
            <person name="Pawlowska T.E."/>
        </authorList>
    </citation>
    <scope>NUCLEOTIDE SEQUENCE [LARGE SCALE GENOMIC DNA]</scope>
    <source>
        <strain evidence="1 2">ATCC 11559</strain>
    </source>
</reference>
<dbReference type="Proteomes" id="UP000242381">
    <property type="component" value="Unassembled WGS sequence"/>
</dbReference>
<protein>
    <submittedName>
        <fullName evidence="1">Uncharacterized protein</fullName>
    </submittedName>
</protein>
<evidence type="ECO:0000313" key="1">
    <source>
        <dbReference type="EMBL" id="ORE20942.1"/>
    </source>
</evidence>
<dbReference type="VEuPathDB" id="FungiDB:BCV72DRAFT_307646"/>
<proteinExistence type="predicted"/>
<evidence type="ECO:0000313" key="2">
    <source>
        <dbReference type="Proteomes" id="UP000242381"/>
    </source>
</evidence>
<gene>
    <name evidence="1" type="ORF">BCV71DRAFT_278435</name>
</gene>